<evidence type="ECO:0000256" key="1">
    <source>
        <dbReference type="ARBA" id="ARBA00006754"/>
    </source>
</evidence>
<organism evidence="5 6">
    <name type="scientific">Nocardia fusca</name>
    <dbReference type="NCBI Taxonomy" id="941183"/>
    <lineage>
        <taxon>Bacteria</taxon>
        <taxon>Bacillati</taxon>
        <taxon>Actinomycetota</taxon>
        <taxon>Actinomycetes</taxon>
        <taxon>Mycobacteriales</taxon>
        <taxon>Nocardiaceae</taxon>
        <taxon>Nocardia</taxon>
    </lineage>
</organism>
<comment type="caution">
    <text evidence="5">The sequence shown here is derived from an EMBL/GenBank/DDBJ whole genome shotgun (WGS) entry which is preliminary data.</text>
</comment>
<dbReference type="PANTHER" id="PTHR33744:SF1">
    <property type="entry name" value="DNA-BINDING TRANSCRIPTIONAL ACTIVATOR ADER"/>
    <property type="match status" value="1"/>
</dbReference>
<dbReference type="InterPro" id="IPR025751">
    <property type="entry name" value="RsbRD_N_dom"/>
</dbReference>
<evidence type="ECO:0000259" key="3">
    <source>
        <dbReference type="Pfam" id="PF14361"/>
    </source>
</evidence>
<dbReference type="RefSeq" id="WP_357973386.1">
    <property type="nucleotide sequence ID" value="NZ_JBFAIH010000002.1"/>
</dbReference>
<feature type="domain" description="CdaR GGDEF-like" evidence="4">
    <location>
        <begin position="200"/>
        <end position="306"/>
    </location>
</feature>
<dbReference type="EMBL" id="JBFAIH010000002">
    <property type="protein sequence ID" value="MEV0361855.1"/>
    <property type="molecule type" value="Genomic_DNA"/>
</dbReference>
<dbReference type="InterPro" id="IPR041522">
    <property type="entry name" value="CdaR_GGDEF"/>
</dbReference>
<evidence type="ECO:0000259" key="2">
    <source>
        <dbReference type="Pfam" id="PF13556"/>
    </source>
</evidence>
<dbReference type="Pfam" id="PF13556">
    <property type="entry name" value="HTH_30"/>
    <property type="match status" value="1"/>
</dbReference>
<evidence type="ECO:0000259" key="4">
    <source>
        <dbReference type="Pfam" id="PF17853"/>
    </source>
</evidence>
<dbReference type="Pfam" id="PF14361">
    <property type="entry name" value="RsbRD_N"/>
    <property type="match status" value="1"/>
</dbReference>
<evidence type="ECO:0000313" key="5">
    <source>
        <dbReference type="EMBL" id="MEV0361855.1"/>
    </source>
</evidence>
<reference evidence="5 6" key="1">
    <citation type="submission" date="2024-06" db="EMBL/GenBank/DDBJ databases">
        <title>The Natural Products Discovery Center: Release of the First 8490 Sequenced Strains for Exploring Actinobacteria Biosynthetic Diversity.</title>
        <authorList>
            <person name="Kalkreuter E."/>
            <person name="Kautsar S.A."/>
            <person name="Yang D."/>
            <person name="Bader C.D."/>
            <person name="Teijaro C.N."/>
            <person name="Fluegel L."/>
            <person name="Davis C.M."/>
            <person name="Simpson J.R."/>
            <person name="Lauterbach L."/>
            <person name="Steele A.D."/>
            <person name="Gui C."/>
            <person name="Meng S."/>
            <person name="Li G."/>
            <person name="Viehrig K."/>
            <person name="Ye F."/>
            <person name="Su P."/>
            <person name="Kiefer A.F."/>
            <person name="Nichols A."/>
            <person name="Cepeda A.J."/>
            <person name="Yan W."/>
            <person name="Fan B."/>
            <person name="Jiang Y."/>
            <person name="Adhikari A."/>
            <person name="Zheng C.-J."/>
            <person name="Schuster L."/>
            <person name="Cowan T.M."/>
            <person name="Smanski M.J."/>
            <person name="Chevrette M.G."/>
            <person name="De Carvalho L.P.S."/>
            <person name="Shen B."/>
        </authorList>
    </citation>
    <scope>NUCLEOTIDE SEQUENCE [LARGE SCALE GENOMIC DNA]</scope>
    <source>
        <strain evidence="5 6">NPDC050671</strain>
    </source>
</reference>
<comment type="similarity">
    <text evidence="1">Belongs to the CdaR family.</text>
</comment>
<feature type="domain" description="RsbT co-antagonist protein RsbRD N-terminal" evidence="3">
    <location>
        <begin position="36"/>
        <end position="176"/>
    </location>
</feature>
<dbReference type="InterPro" id="IPR051448">
    <property type="entry name" value="CdaR-like_regulators"/>
</dbReference>
<name>A0ABV3F2D8_9NOCA</name>
<dbReference type="Proteomes" id="UP001551658">
    <property type="component" value="Unassembled WGS sequence"/>
</dbReference>
<keyword evidence="6" id="KW-1185">Reference proteome</keyword>
<dbReference type="Pfam" id="PF17853">
    <property type="entry name" value="GGDEF_2"/>
    <property type="match status" value="1"/>
</dbReference>
<dbReference type="Gene3D" id="1.10.10.2840">
    <property type="entry name" value="PucR C-terminal helix-turn-helix domain"/>
    <property type="match status" value="1"/>
</dbReference>
<gene>
    <name evidence="5" type="ORF">AB0H72_04050</name>
</gene>
<accession>A0ABV3F2D8</accession>
<evidence type="ECO:0000313" key="6">
    <source>
        <dbReference type="Proteomes" id="UP001551658"/>
    </source>
</evidence>
<proteinExistence type="inferred from homology"/>
<dbReference type="InterPro" id="IPR025736">
    <property type="entry name" value="PucR_C-HTH_dom"/>
</dbReference>
<feature type="domain" description="PucR C-terminal helix-turn-helix" evidence="2">
    <location>
        <begin position="363"/>
        <end position="418"/>
    </location>
</feature>
<protein>
    <submittedName>
        <fullName evidence="5">Helix-turn-helix domain-containing protein</fullName>
    </submittedName>
</protein>
<sequence>MTVSALPPQRAPEPTPARVSALVAEIGAGLRAMQSEIAEAMTRRIINEIDYSRDDPRMADLRAASIHANVVTMIDILGNDIPIDDVQPPMASVEYARRLAQRKIPSNFLVRAYHMGQDTMMRICYDEVARRELPSALGLAVLKRLTELVYAYTDWIVVYVIETYETERMQQLTARGSVHSSTVHTLLSASTPDTAGFESETGYRLDHIHLAAILWYTGNDGSSALSLLDSGVRALAHTLRADASPLVTVIDRRTLWVWFPFGRRPAVDAAALRSAADLTDGVRLAVGLPGRGLAGFRRSQQQAAAAYFIATVPGTPSDHLAIGFGDPGVAVVSLLARDLDATREWVREVLGALADDTQQAAVLRETLSTFYETGESHFHTAQQMTLHRNTVKYRITKAVDATRSGGGGHEKLDIAVALQICRVLGQNVLRPPS</sequence>
<dbReference type="InterPro" id="IPR042070">
    <property type="entry name" value="PucR_C-HTH_sf"/>
</dbReference>
<dbReference type="PANTHER" id="PTHR33744">
    <property type="entry name" value="CARBOHYDRATE DIACID REGULATOR"/>
    <property type="match status" value="1"/>
</dbReference>